<keyword evidence="1" id="KW-0472">Membrane</keyword>
<dbReference type="AlphaFoldDB" id="A0A381W2Z0"/>
<evidence type="ECO:0008006" key="3">
    <source>
        <dbReference type="Google" id="ProtNLM"/>
    </source>
</evidence>
<reference evidence="2" key="1">
    <citation type="submission" date="2018-05" db="EMBL/GenBank/DDBJ databases">
        <authorList>
            <person name="Lanie J.A."/>
            <person name="Ng W.-L."/>
            <person name="Kazmierczak K.M."/>
            <person name="Andrzejewski T.M."/>
            <person name="Davidsen T.M."/>
            <person name="Wayne K.J."/>
            <person name="Tettelin H."/>
            <person name="Glass J.I."/>
            <person name="Rusch D."/>
            <person name="Podicherti R."/>
            <person name="Tsui H.-C.T."/>
            <person name="Winkler M.E."/>
        </authorList>
    </citation>
    <scope>NUCLEOTIDE SEQUENCE</scope>
</reference>
<protein>
    <recommendedName>
        <fullName evidence="3">Photosystem II reaction center X protein</fullName>
    </recommendedName>
</protein>
<organism evidence="2">
    <name type="scientific">marine metagenome</name>
    <dbReference type="NCBI Taxonomy" id="408172"/>
    <lineage>
        <taxon>unclassified sequences</taxon>
        <taxon>metagenomes</taxon>
        <taxon>ecological metagenomes</taxon>
    </lineage>
</organism>
<proteinExistence type="predicted"/>
<dbReference type="EMBL" id="UINC01010540">
    <property type="protein sequence ID" value="SVA46852.1"/>
    <property type="molecule type" value="Genomic_DNA"/>
</dbReference>
<accession>A0A381W2Z0</accession>
<keyword evidence="1" id="KW-1133">Transmembrane helix</keyword>
<evidence type="ECO:0000313" key="2">
    <source>
        <dbReference type="EMBL" id="SVA46852.1"/>
    </source>
</evidence>
<gene>
    <name evidence="2" type="ORF">METZ01_LOCUS99706</name>
</gene>
<sequence>MGLSWTIVFSVLVIGFIIIPGIVFLTNISRIRKE</sequence>
<feature type="transmembrane region" description="Helical" evidence="1">
    <location>
        <begin position="6"/>
        <end position="28"/>
    </location>
</feature>
<name>A0A381W2Z0_9ZZZZ</name>
<keyword evidence="1" id="KW-0812">Transmembrane</keyword>
<evidence type="ECO:0000256" key="1">
    <source>
        <dbReference type="SAM" id="Phobius"/>
    </source>
</evidence>